<name>A0A6P7TLG0_9MOLL</name>
<dbReference type="PANTHER" id="PTHR45913">
    <property type="entry name" value="EPM2A-INTERACTING PROTEIN 1"/>
    <property type="match status" value="1"/>
</dbReference>
<dbReference type="PANTHER" id="PTHR45913:SF21">
    <property type="entry name" value="DUF4371 DOMAIN-CONTAINING PROTEIN"/>
    <property type="match status" value="1"/>
</dbReference>
<dbReference type="KEGG" id="osn:115225506"/>
<organism evidence="1 2">
    <name type="scientific">Octopus sinensis</name>
    <name type="common">East Asian common octopus</name>
    <dbReference type="NCBI Taxonomy" id="2607531"/>
    <lineage>
        <taxon>Eukaryota</taxon>
        <taxon>Metazoa</taxon>
        <taxon>Spiralia</taxon>
        <taxon>Lophotrochozoa</taxon>
        <taxon>Mollusca</taxon>
        <taxon>Cephalopoda</taxon>
        <taxon>Coleoidea</taxon>
        <taxon>Octopodiformes</taxon>
        <taxon>Octopoda</taxon>
        <taxon>Incirrata</taxon>
        <taxon>Octopodidae</taxon>
        <taxon>Octopus</taxon>
    </lineage>
</organism>
<protein>
    <submittedName>
        <fullName evidence="2">General transcription factor II-I repeat domain-containing protein 2-like</fullName>
    </submittedName>
</protein>
<proteinExistence type="predicted"/>
<evidence type="ECO:0000313" key="1">
    <source>
        <dbReference type="Proteomes" id="UP000515154"/>
    </source>
</evidence>
<dbReference type="AlphaFoldDB" id="A0A6P7TLG0"/>
<dbReference type="RefSeq" id="XP_029652323.1">
    <property type="nucleotide sequence ID" value="XM_029796463.1"/>
</dbReference>
<evidence type="ECO:0000313" key="2">
    <source>
        <dbReference type="RefSeq" id="XP_029652323.1"/>
    </source>
</evidence>
<gene>
    <name evidence="2" type="primary">LOC115225506</name>
</gene>
<reference evidence="2" key="1">
    <citation type="submission" date="2025-08" db="UniProtKB">
        <authorList>
            <consortium name="RefSeq"/>
        </authorList>
    </citation>
    <scope>IDENTIFICATION</scope>
</reference>
<keyword evidence="1" id="KW-1185">Reference proteome</keyword>
<accession>A0A6P7TLG0</accession>
<dbReference type="Proteomes" id="UP000515154">
    <property type="component" value="Linkage group LG2"/>
</dbReference>
<sequence length="161" mass="18421">MERWRINECIIIAFNEYCPEKANLFNEKSLSHQTFGRRIDDLADSIVGTLQTQLPKCVQYSLSLDESTDANDTAQLVIFIRGINVNFNMIEEMLDLCHMKCTTTGRDIIEHVTLSLEKFNVDRNKIKSIINDGAPALTGKNNGFIIYSKKWLIMIYLTIIA</sequence>